<name>A0A2I0CRE4_9PSED</name>
<keyword evidence="1" id="KW-0175">Coiled coil</keyword>
<comment type="caution">
    <text evidence="3">The sequence shown here is derived from an EMBL/GenBank/DDBJ whole genome shotgun (WGS) entry which is preliminary data.</text>
</comment>
<dbReference type="InterPro" id="IPR025511">
    <property type="entry name" value="DUF4398"/>
</dbReference>
<dbReference type="AlphaFoldDB" id="A0A2I0CRE4"/>
<sequence>METKGLLMLGLLALLSGCAHDPAPLEQLRLSEQALQQAYDAGVPATARALQLAEQKLARARKNMAEEDFKRARVLAEQAELDARLAQAQQLSVQSEAELDVLLLQLQRLRKQLSEVN</sequence>
<dbReference type="PROSITE" id="PS51257">
    <property type="entry name" value="PROKAR_LIPOPROTEIN"/>
    <property type="match status" value="1"/>
</dbReference>
<evidence type="ECO:0000313" key="3">
    <source>
        <dbReference type="EMBL" id="PKF71740.1"/>
    </source>
</evidence>
<dbReference type="RefSeq" id="WP_101193185.1">
    <property type="nucleotide sequence ID" value="NZ_PIYS01000009.1"/>
</dbReference>
<gene>
    <name evidence="3" type="ORF">CW360_06535</name>
</gene>
<dbReference type="Gene3D" id="1.20.1270.390">
    <property type="match status" value="1"/>
</dbReference>
<feature type="coiled-coil region" evidence="1">
    <location>
        <begin position="50"/>
        <end position="112"/>
    </location>
</feature>
<organism evidence="3 4">
    <name type="scientific">Pseudomonas fluvialis</name>
    <dbReference type="NCBI Taxonomy" id="1793966"/>
    <lineage>
        <taxon>Bacteria</taxon>
        <taxon>Pseudomonadati</taxon>
        <taxon>Pseudomonadota</taxon>
        <taxon>Gammaproteobacteria</taxon>
        <taxon>Pseudomonadales</taxon>
        <taxon>Pseudomonadaceae</taxon>
        <taxon>Pseudomonas</taxon>
    </lineage>
</organism>
<dbReference type="Pfam" id="PF14346">
    <property type="entry name" value="DUF4398"/>
    <property type="match status" value="1"/>
</dbReference>
<reference evidence="4" key="1">
    <citation type="submission" date="2017-12" db="EMBL/GenBank/DDBJ databases">
        <authorList>
            <person name="Yu X.-Y."/>
        </authorList>
    </citation>
    <scope>NUCLEOTIDE SEQUENCE [LARGE SCALE GENOMIC DNA]</scope>
    <source>
        <strain evidence="4">ZYSR67-Z</strain>
    </source>
</reference>
<evidence type="ECO:0000313" key="4">
    <source>
        <dbReference type="Proteomes" id="UP000242861"/>
    </source>
</evidence>
<accession>A0A2I0CRE4</accession>
<proteinExistence type="predicted"/>
<protein>
    <recommendedName>
        <fullName evidence="2">DUF4398 domain-containing protein</fullName>
    </recommendedName>
</protein>
<evidence type="ECO:0000256" key="1">
    <source>
        <dbReference type="SAM" id="Coils"/>
    </source>
</evidence>
<dbReference type="Proteomes" id="UP000242861">
    <property type="component" value="Unassembled WGS sequence"/>
</dbReference>
<feature type="domain" description="DUF4398" evidence="2">
    <location>
        <begin position="26"/>
        <end position="100"/>
    </location>
</feature>
<evidence type="ECO:0000259" key="2">
    <source>
        <dbReference type="Pfam" id="PF14346"/>
    </source>
</evidence>
<dbReference type="EMBL" id="PIYS01000009">
    <property type="protein sequence ID" value="PKF71740.1"/>
    <property type="molecule type" value="Genomic_DNA"/>
</dbReference>